<feature type="signal peptide" evidence="1">
    <location>
        <begin position="1"/>
        <end position="19"/>
    </location>
</feature>
<keyword evidence="1" id="KW-0732">Signal</keyword>
<gene>
    <name evidence="2" type="ORF">ZT3D7_G5949</name>
</gene>
<evidence type="ECO:0008006" key="4">
    <source>
        <dbReference type="Google" id="ProtNLM"/>
    </source>
</evidence>
<reference evidence="2 3" key="1">
    <citation type="submission" date="2016-06" db="EMBL/GenBank/DDBJ databases">
        <authorList>
            <person name="Kjaerup R.B."/>
            <person name="Dalgaard T.S."/>
            <person name="Juul-Madsen H.R."/>
        </authorList>
    </citation>
    <scope>NUCLEOTIDE SEQUENCE [LARGE SCALE GENOMIC DNA]</scope>
</reference>
<dbReference type="EMBL" id="LT853696">
    <property type="protein sequence ID" value="SMQ50796.1"/>
    <property type="molecule type" value="Genomic_DNA"/>
</dbReference>
<evidence type="ECO:0000313" key="3">
    <source>
        <dbReference type="Proteomes" id="UP000215127"/>
    </source>
</evidence>
<accession>A0A1X7RTP7</accession>
<dbReference type="AlphaFoldDB" id="A0A1X7RTP7"/>
<sequence>MQISQLIFILLSAASTALADGTCYDNASGRDPNPDAYGDCLFGHDKLGNPLYLPCAGDSPCLIPGKPCHVDYKRNVHQALCFRQKTEPYPDKN</sequence>
<keyword evidence="3" id="KW-1185">Reference proteome</keyword>
<dbReference type="Proteomes" id="UP000215127">
    <property type="component" value="Chromosome 5"/>
</dbReference>
<feature type="chain" id="PRO_5012055801" description="Long chronological lifespan protein 2" evidence="1">
    <location>
        <begin position="20"/>
        <end position="93"/>
    </location>
</feature>
<proteinExistence type="predicted"/>
<protein>
    <recommendedName>
        <fullName evidence="4">Long chronological lifespan protein 2</fullName>
    </recommendedName>
</protein>
<evidence type="ECO:0000313" key="2">
    <source>
        <dbReference type="EMBL" id="SMQ50796.1"/>
    </source>
</evidence>
<organism evidence="2 3">
    <name type="scientific">Zymoseptoria tritici (strain ST99CH_3D7)</name>
    <dbReference type="NCBI Taxonomy" id="1276538"/>
    <lineage>
        <taxon>Eukaryota</taxon>
        <taxon>Fungi</taxon>
        <taxon>Dikarya</taxon>
        <taxon>Ascomycota</taxon>
        <taxon>Pezizomycotina</taxon>
        <taxon>Dothideomycetes</taxon>
        <taxon>Dothideomycetidae</taxon>
        <taxon>Mycosphaerellales</taxon>
        <taxon>Mycosphaerellaceae</taxon>
        <taxon>Zymoseptoria</taxon>
    </lineage>
</organism>
<name>A0A1X7RTP7_ZYMT9</name>
<evidence type="ECO:0000256" key="1">
    <source>
        <dbReference type="SAM" id="SignalP"/>
    </source>
</evidence>